<proteinExistence type="predicted"/>
<gene>
    <name evidence="1" type="ORF">SpAn4DRAFT_4364</name>
</gene>
<evidence type="ECO:0000313" key="1">
    <source>
        <dbReference type="EMBL" id="CQR75000.1"/>
    </source>
</evidence>
<accession>A0A0U1L5R1</accession>
<evidence type="ECO:0000313" key="2">
    <source>
        <dbReference type="Proteomes" id="UP000049855"/>
    </source>
</evidence>
<sequence>MLWCAYNNKVLQKYKRREGDILIEIPQESFRLYFRNVRGVFEFKKVFQGDIICNETFILGFLKQAIEENLIWTMEHFDIFYKNEISYDFNTPTEEQISYAINNASQTTIQKLSEPGVPFQVFYRPVGDNKWILMPENNAIVCDLNYITDLTQDGLTKGALSNLDRFEFIIRIAKNCLQKWISIP</sequence>
<reference evidence="2" key="1">
    <citation type="submission" date="2015-03" db="EMBL/GenBank/DDBJ databases">
        <authorList>
            <person name="Nijsse Bart"/>
        </authorList>
    </citation>
    <scope>NUCLEOTIDE SEQUENCE [LARGE SCALE GENOMIC DNA]</scope>
</reference>
<dbReference type="AlphaFoldDB" id="A0A0U1L5R1"/>
<keyword evidence="2" id="KW-1185">Reference proteome</keyword>
<dbReference type="EMBL" id="CTRP01000016">
    <property type="protein sequence ID" value="CQR75000.1"/>
    <property type="molecule type" value="Genomic_DNA"/>
</dbReference>
<name>A0A0U1L5R1_9FIRM</name>
<organism evidence="1 2">
    <name type="scientific">Sporomusa ovata</name>
    <dbReference type="NCBI Taxonomy" id="2378"/>
    <lineage>
        <taxon>Bacteria</taxon>
        <taxon>Bacillati</taxon>
        <taxon>Bacillota</taxon>
        <taxon>Negativicutes</taxon>
        <taxon>Selenomonadales</taxon>
        <taxon>Sporomusaceae</taxon>
        <taxon>Sporomusa</taxon>
    </lineage>
</organism>
<dbReference type="Proteomes" id="UP000049855">
    <property type="component" value="Unassembled WGS sequence"/>
</dbReference>
<protein>
    <submittedName>
        <fullName evidence="1">Uncharacterized protein</fullName>
    </submittedName>
</protein>